<evidence type="ECO:0000313" key="3">
    <source>
        <dbReference type="Proteomes" id="UP000275078"/>
    </source>
</evidence>
<feature type="compositionally biased region" description="Low complexity" evidence="1">
    <location>
        <begin position="18"/>
        <end position="29"/>
    </location>
</feature>
<organism evidence="2 3">
    <name type="scientific">Ascobolus immersus RN42</name>
    <dbReference type="NCBI Taxonomy" id="1160509"/>
    <lineage>
        <taxon>Eukaryota</taxon>
        <taxon>Fungi</taxon>
        <taxon>Dikarya</taxon>
        <taxon>Ascomycota</taxon>
        <taxon>Pezizomycotina</taxon>
        <taxon>Pezizomycetes</taxon>
        <taxon>Pezizales</taxon>
        <taxon>Ascobolaceae</taxon>
        <taxon>Ascobolus</taxon>
    </lineage>
</organism>
<keyword evidence="3" id="KW-1185">Reference proteome</keyword>
<dbReference type="InterPro" id="IPR018555">
    <property type="entry name" value="C630.06c-like"/>
</dbReference>
<evidence type="ECO:0000256" key="1">
    <source>
        <dbReference type="SAM" id="MobiDB-lite"/>
    </source>
</evidence>
<name>A0A3N4HX53_ASCIM</name>
<sequence>MDLQTQTVSRNALFGSASPSVSPEPESSIPIPFEYEFEYETVEPATQDASAEMDVDRNSSPEADEGEGFTFFSNAPPLKLTVRSPTPEADPWDQWAKDQKRPDDYYFYTPKPSSELAVAVDGATILNKALVSSWLPHRCTPSRISTASISPALATQLQIKLKPEFLKTQRKKPGKKKRLAVRTAERKKKEEAEKERAKEEARKEKQRRLNHARKGKRREKLKAKKHGGEGGEGGEGSVQGGGSVQGEDVEMKE</sequence>
<accession>A0A3N4HX53</accession>
<dbReference type="AlphaFoldDB" id="A0A3N4HX53"/>
<dbReference type="EMBL" id="ML119713">
    <property type="protein sequence ID" value="RPA78249.1"/>
    <property type="molecule type" value="Genomic_DNA"/>
</dbReference>
<feature type="region of interest" description="Disordered" evidence="1">
    <location>
        <begin position="1"/>
        <end position="29"/>
    </location>
</feature>
<feature type="compositionally biased region" description="Basic residues" evidence="1">
    <location>
        <begin position="168"/>
        <end position="180"/>
    </location>
</feature>
<dbReference type="STRING" id="1160509.A0A3N4HX53"/>
<dbReference type="Pfam" id="PF09428">
    <property type="entry name" value="DUF2011"/>
    <property type="match status" value="1"/>
</dbReference>
<evidence type="ECO:0000313" key="2">
    <source>
        <dbReference type="EMBL" id="RPA78249.1"/>
    </source>
</evidence>
<feature type="region of interest" description="Disordered" evidence="1">
    <location>
        <begin position="42"/>
        <end position="96"/>
    </location>
</feature>
<feature type="compositionally biased region" description="Polar residues" evidence="1">
    <location>
        <begin position="1"/>
        <end position="10"/>
    </location>
</feature>
<reference evidence="2 3" key="1">
    <citation type="journal article" date="2018" name="Nat. Ecol. Evol.">
        <title>Pezizomycetes genomes reveal the molecular basis of ectomycorrhizal truffle lifestyle.</title>
        <authorList>
            <person name="Murat C."/>
            <person name="Payen T."/>
            <person name="Noel B."/>
            <person name="Kuo A."/>
            <person name="Morin E."/>
            <person name="Chen J."/>
            <person name="Kohler A."/>
            <person name="Krizsan K."/>
            <person name="Balestrini R."/>
            <person name="Da Silva C."/>
            <person name="Montanini B."/>
            <person name="Hainaut M."/>
            <person name="Levati E."/>
            <person name="Barry K.W."/>
            <person name="Belfiori B."/>
            <person name="Cichocki N."/>
            <person name="Clum A."/>
            <person name="Dockter R.B."/>
            <person name="Fauchery L."/>
            <person name="Guy J."/>
            <person name="Iotti M."/>
            <person name="Le Tacon F."/>
            <person name="Lindquist E.A."/>
            <person name="Lipzen A."/>
            <person name="Malagnac F."/>
            <person name="Mello A."/>
            <person name="Molinier V."/>
            <person name="Miyauchi S."/>
            <person name="Poulain J."/>
            <person name="Riccioni C."/>
            <person name="Rubini A."/>
            <person name="Sitrit Y."/>
            <person name="Splivallo R."/>
            <person name="Traeger S."/>
            <person name="Wang M."/>
            <person name="Zifcakova L."/>
            <person name="Wipf D."/>
            <person name="Zambonelli A."/>
            <person name="Paolocci F."/>
            <person name="Nowrousian M."/>
            <person name="Ottonello S."/>
            <person name="Baldrian P."/>
            <person name="Spatafora J.W."/>
            <person name="Henrissat B."/>
            <person name="Nagy L.G."/>
            <person name="Aury J.M."/>
            <person name="Wincker P."/>
            <person name="Grigoriev I.V."/>
            <person name="Bonfante P."/>
            <person name="Martin F.M."/>
        </authorList>
    </citation>
    <scope>NUCLEOTIDE SEQUENCE [LARGE SCALE GENOMIC DNA]</scope>
    <source>
        <strain evidence="2 3">RN42</strain>
    </source>
</reference>
<gene>
    <name evidence="2" type="ORF">BJ508DRAFT_416601</name>
</gene>
<feature type="compositionally biased region" description="Basic and acidic residues" evidence="1">
    <location>
        <begin position="183"/>
        <end position="203"/>
    </location>
</feature>
<feature type="region of interest" description="Disordered" evidence="1">
    <location>
        <begin position="168"/>
        <end position="253"/>
    </location>
</feature>
<feature type="compositionally biased region" description="Gly residues" evidence="1">
    <location>
        <begin position="230"/>
        <end position="244"/>
    </location>
</feature>
<dbReference type="Proteomes" id="UP000275078">
    <property type="component" value="Unassembled WGS sequence"/>
</dbReference>
<proteinExistence type="predicted"/>
<protein>
    <submittedName>
        <fullName evidence="2">Uncharacterized protein</fullName>
    </submittedName>
</protein>
<feature type="compositionally biased region" description="Basic residues" evidence="1">
    <location>
        <begin position="204"/>
        <end position="225"/>
    </location>
</feature>